<proteinExistence type="predicted"/>
<dbReference type="InterPro" id="IPR019257">
    <property type="entry name" value="MeTrfase_dom"/>
</dbReference>
<feature type="domain" description="Histidine-specific methyltransferase SAM-dependent" evidence="4">
    <location>
        <begin position="75"/>
        <end position="373"/>
    </location>
</feature>
<evidence type="ECO:0000313" key="6">
    <source>
        <dbReference type="Proteomes" id="UP000322822"/>
    </source>
</evidence>
<dbReference type="PIRSF" id="PIRSF018005">
    <property type="entry name" value="UCP018005"/>
    <property type="match status" value="1"/>
</dbReference>
<dbReference type="InterPro" id="IPR029063">
    <property type="entry name" value="SAM-dependent_MTases_sf"/>
</dbReference>
<dbReference type="InterPro" id="IPR051128">
    <property type="entry name" value="EgtD_Methyltrsf_superfamily"/>
</dbReference>
<dbReference type="Pfam" id="PF10017">
    <property type="entry name" value="Methyltransf_33"/>
    <property type="match status" value="1"/>
</dbReference>
<evidence type="ECO:0000313" key="5">
    <source>
        <dbReference type="EMBL" id="QET02395.1"/>
    </source>
</evidence>
<dbReference type="EMBL" id="CP044065">
    <property type="protein sequence ID" value="QET02395.1"/>
    <property type="molecule type" value="Genomic_DNA"/>
</dbReference>
<feature type="compositionally biased region" description="Polar residues" evidence="3">
    <location>
        <begin position="1"/>
        <end position="14"/>
    </location>
</feature>
<sequence length="374" mass="40426">MPASTTPLNPTPSRTAPHRPHNHTAPQESHATNGHASNGHQGGAVVPLGNGHAHAKAGLQPQFVQQYREDSGALRDEIVAGLNRPQAGISPKFFYDVLGSRLFEAITDLPEYYPTRTEASIFAAASPAIAARAGSGCVLIDLGAGNCEKAARMFGSLQPAQYVAVDISVEFLRDTLTGLQQQHPQIPMLGLGADLCSPLDLPSSVRRGRRLFFYPGSSIGNFAPMDALALLQRLRGVAGRGDGVLIGVDLHKDADTLVAAYDDALGVTAAFNRNVLRNLNRIVGSDFAVADWRHEASFDREASRVQMHLAATRDVRVRWPGGERAFAAGERIHTEDSYKYRPDDFSLLLEAAGFTDPVCWTDPRGWFAVFHARG</sequence>
<name>A0A5P2H4G9_9BURK</name>
<reference evidence="5 6" key="1">
    <citation type="submission" date="2019-09" db="EMBL/GenBank/DDBJ databases">
        <title>FDA dAtabase for Regulatory Grade micrObial Sequences (FDA-ARGOS): Supporting development and validation of Infectious Disease Dx tests.</title>
        <authorList>
            <person name="Sciortino C."/>
            <person name="Tallon L."/>
            <person name="Sadzewicz L."/>
            <person name="Vavikolanu K."/>
            <person name="Mehta A."/>
            <person name="Aluvathingal J."/>
            <person name="Nadendla S."/>
            <person name="Nandy P."/>
            <person name="Geyer C."/>
            <person name="Yan Y."/>
            <person name="Sichtig H."/>
        </authorList>
    </citation>
    <scope>NUCLEOTIDE SEQUENCE [LARGE SCALE GENOMIC DNA]</scope>
    <source>
        <strain evidence="5 6">FDAARGOS_664</strain>
    </source>
</reference>
<evidence type="ECO:0000256" key="1">
    <source>
        <dbReference type="ARBA" id="ARBA00022603"/>
    </source>
</evidence>
<dbReference type="InterPro" id="IPR017804">
    <property type="entry name" value="MeTrfase_EgtD-like"/>
</dbReference>
<dbReference type="RefSeq" id="WP_150372429.1">
    <property type="nucleotide sequence ID" value="NZ_CP044065.1"/>
</dbReference>
<dbReference type="Gene3D" id="3.40.50.150">
    <property type="entry name" value="Vaccinia Virus protein VP39"/>
    <property type="match status" value="1"/>
</dbReference>
<dbReference type="OrthoDB" id="5289726at2"/>
<protein>
    <submittedName>
        <fullName evidence="5">L-histidine N(Alpha)-methyltransferase</fullName>
        <ecNumber evidence="5">2.1.1.44</ecNumber>
    </submittedName>
</protein>
<gene>
    <name evidence="5" type="primary">egtD</name>
    <name evidence="5" type="ORF">FOB72_10350</name>
</gene>
<evidence type="ECO:0000256" key="3">
    <source>
        <dbReference type="SAM" id="MobiDB-lite"/>
    </source>
</evidence>
<dbReference type="InterPro" id="IPR035094">
    <property type="entry name" value="EgtD"/>
</dbReference>
<dbReference type="AlphaFoldDB" id="A0A5P2H4G9"/>
<keyword evidence="1 5" id="KW-0489">Methyltransferase</keyword>
<dbReference type="PANTHER" id="PTHR43397:SF1">
    <property type="entry name" value="ERGOTHIONEINE BIOSYNTHESIS PROTEIN 1"/>
    <property type="match status" value="1"/>
</dbReference>
<evidence type="ECO:0000259" key="4">
    <source>
        <dbReference type="Pfam" id="PF10017"/>
    </source>
</evidence>
<dbReference type="SUPFAM" id="SSF53335">
    <property type="entry name" value="S-adenosyl-L-methionine-dependent methyltransferases"/>
    <property type="match status" value="1"/>
</dbReference>
<keyword evidence="2 5" id="KW-0808">Transferase</keyword>
<dbReference type="NCBIfam" id="TIGR03438">
    <property type="entry name" value="egtD_ergothio"/>
    <property type="match status" value="1"/>
</dbReference>
<organism evidence="5 6">
    <name type="scientific">Cupriavidus pauculus</name>
    <dbReference type="NCBI Taxonomy" id="82633"/>
    <lineage>
        <taxon>Bacteria</taxon>
        <taxon>Pseudomonadati</taxon>
        <taxon>Pseudomonadota</taxon>
        <taxon>Betaproteobacteria</taxon>
        <taxon>Burkholderiales</taxon>
        <taxon>Burkholderiaceae</taxon>
        <taxon>Cupriavidus</taxon>
    </lineage>
</organism>
<accession>A0A5P2H4G9</accession>
<feature type="region of interest" description="Disordered" evidence="3">
    <location>
        <begin position="1"/>
        <end position="52"/>
    </location>
</feature>
<feature type="compositionally biased region" description="Polar residues" evidence="3">
    <location>
        <begin position="24"/>
        <end position="39"/>
    </location>
</feature>
<dbReference type="EC" id="2.1.1.44" evidence="5"/>
<dbReference type="GO" id="GO:0032259">
    <property type="term" value="P:methylation"/>
    <property type="evidence" value="ECO:0007669"/>
    <property type="project" value="UniProtKB-KW"/>
</dbReference>
<evidence type="ECO:0000256" key="2">
    <source>
        <dbReference type="ARBA" id="ARBA00022679"/>
    </source>
</evidence>
<dbReference type="PANTHER" id="PTHR43397">
    <property type="entry name" value="ERGOTHIONEINE BIOSYNTHESIS PROTEIN 1"/>
    <property type="match status" value="1"/>
</dbReference>
<dbReference type="Proteomes" id="UP000322822">
    <property type="component" value="Chromosome 1"/>
</dbReference>
<dbReference type="GO" id="GO:0052706">
    <property type="term" value="F:L-histidine N(alpha)-methyltransferase activity"/>
    <property type="evidence" value="ECO:0007669"/>
    <property type="project" value="UniProtKB-EC"/>
</dbReference>